<keyword evidence="1" id="KW-1133">Transmembrane helix</keyword>
<organism evidence="2 3">
    <name type="scientific">Hungatella hominis</name>
    <dbReference type="NCBI Taxonomy" id="2763050"/>
    <lineage>
        <taxon>Bacteria</taxon>
        <taxon>Bacillati</taxon>
        <taxon>Bacillota</taxon>
        <taxon>Clostridia</taxon>
        <taxon>Lachnospirales</taxon>
        <taxon>Lachnospiraceae</taxon>
        <taxon>Hungatella</taxon>
    </lineage>
</organism>
<evidence type="ECO:0000313" key="2">
    <source>
        <dbReference type="EMBL" id="MBC5710987.1"/>
    </source>
</evidence>
<feature type="transmembrane region" description="Helical" evidence="1">
    <location>
        <begin position="35"/>
        <end position="55"/>
    </location>
</feature>
<reference evidence="2 3" key="1">
    <citation type="submission" date="2020-08" db="EMBL/GenBank/DDBJ databases">
        <title>Genome public.</title>
        <authorList>
            <person name="Liu C."/>
            <person name="Sun Q."/>
        </authorList>
    </citation>
    <scope>NUCLEOTIDE SEQUENCE [LARGE SCALE GENOMIC DNA]</scope>
    <source>
        <strain evidence="2 3">NSJ-66</strain>
    </source>
</reference>
<name>A0ABR7HCY1_9FIRM</name>
<feature type="transmembrane region" description="Helical" evidence="1">
    <location>
        <begin position="62"/>
        <end position="93"/>
    </location>
</feature>
<keyword evidence="1" id="KW-0472">Membrane</keyword>
<evidence type="ECO:0000313" key="3">
    <source>
        <dbReference type="Proteomes" id="UP000634672"/>
    </source>
</evidence>
<keyword evidence="3" id="KW-1185">Reference proteome</keyword>
<gene>
    <name evidence="2" type="ORF">H8S75_23910</name>
</gene>
<evidence type="ECO:0000256" key="1">
    <source>
        <dbReference type="SAM" id="Phobius"/>
    </source>
</evidence>
<sequence length="94" mass="10656">MGFLITAVSILVTFTGSRLTEEIKQTGHFKTVLFIYILTSIELLLFLSVFVLILLGQIFSSIIVLFFVVAIIVTMLNMLECLLFLSLIVYTIYK</sequence>
<protein>
    <submittedName>
        <fullName evidence="2">Uncharacterized protein</fullName>
    </submittedName>
</protein>
<keyword evidence="1" id="KW-0812">Transmembrane</keyword>
<accession>A0ABR7HCY1</accession>
<proteinExistence type="predicted"/>
<comment type="caution">
    <text evidence="2">The sequence shown here is derived from an EMBL/GenBank/DDBJ whole genome shotgun (WGS) entry which is preliminary data.</text>
</comment>
<dbReference type="Proteomes" id="UP000634672">
    <property type="component" value="Unassembled WGS sequence"/>
</dbReference>
<dbReference type="EMBL" id="JACOPB010000014">
    <property type="protein sequence ID" value="MBC5710987.1"/>
    <property type="molecule type" value="Genomic_DNA"/>
</dbReference>